<evidence type="ECO:0008006" key="3">
    <source>
        <dbReference type="Google" id="ProtNLM"/>
    </source>
</evidence>
<dbReference type="Proteomes" id="UP000515153">
    <property type="component" value="Unplaced"/>
</dbReference>
<protein>
    <recommendedName>
        <fullName evidence="3">NACHT domain-containing protein</fullName>
    </recommendedName>
</protein>
<organism evidence="1 2">
    <name type="scientific">Pyricularia grisea</name>
    <name type="common">Crabgrass-specific blast fungus</name>
    <name type="synonym">Magnaporthe grisea</name>
    <dbReference type="NCBI Taxonomy" id="148305"/>
    <lineage>
        <taxon>Eukaryota</taxon>
        <taxon>Fungi</taxon>
        <taxon>Dikarya</taxon>
        <taxon>Ascomycota</taxon>
        <taxon>Pezizomycotina</taxon>
        <taxon>Sordariomycetes</taxon>
        <taxon>Sordariomycetidae</taxon>
        <taxon>Magnaporthales</taxon>
        <taxon>Pyriculariaceae</taxon>
        <taxon>Pyricularia</taxon>
    </lineage>
</organism>
<reference evidence="2" key="1">
    <citation type="journal article" date="2019" name="Mol. Biol. Evol.">
        <title>Blast fungal genomes show frequent chromosomal changes, gene gains and losses, and effector gene turnover.</title>
        <authorList>
            <person name="Gomez Luciano L.B."/>
            <person name="Jason Tsai I."/>
            <person name="Chuma I."/>
            <person name="Tosa Y."/>
            <person name="Chen Y.H."/>
            <person name="Li J.Y."/>
            <person name="Li M.Y."/>
            <person name="Jade Lu M.Y."/>
            <person name="Nakayashiki H."/>
            <person name="Li W.H."/>
        </authorList>
    </citation>
    <scope>NUCLEOTIDE SEQUENCE</scope>
    <source>
        <strain evidence="2">NI907</strain>
    </source>
</reference>
<proteinExistence type="predicted"/>
<evidence type="ECO:0000313" key="1">
    <source>
        <dbReference type="Proteomes" id="UP000515153"/>
    </source>
</evidence>
<dbReference type="KEGG" id="pgri:PgNI_09995"/>
<accession>A0A6P8ASW7</accession>
<sequence length="296" mass="33739">MTPAPPKRVLIRGKAGVWKTRLAKRMVDNLVRRLDDAQQRRSLYARLLWIPPRDLKTKCGPDNANITLNQWLLSNLFFSLREAATQTFWLRIAATMVGFQRRRLVQRHVGELACMAFVGFCSDIIVFREKDLDWLARNHQELTGDSGLSAELLDASSFLHRGPDGDVLEDHCIYLTYRIMSEACFALQIPGRNLSCSLSIEVNRVPLESTKPDSVCDCSTRRLATSWVHRERTDAQTWRNGLKSGLHVAVFPLLEVVELQNQADEDLRPLLNTSELDFTLKQIIPPQEFVVVLGRS</sequence>
<name>A0A6P8ASW7_PYRGI</name>
<gene>
    <name evidence="2" type="ORF">PgNI_09995</name>
</gene>
<dbReference type="GeneID" id="41964884"/>
<dbReference type="AlphaFoldDB" id="A0A6P8ASW7"/>
<reference evidence="2" key="2">
    <citation type="submission" date="2019-10" db="EMBL/GenBank/DDBJ databases">
        <authorList>
            <consortium name="NCBI Genome Project"/>
        </authorList>
    </citation>
    <scope>NUCLEOTIDE SEQUENCE</scope>
    <source>
        <strain evidence="2">NI907</strain>
    </source>
</reference>
<reference evidence="2" key="3">
    <citation type="submission" date="2025-08" db="UniProtKB">
        <authorList>
            <consortium name="RefSeq"/>
        </authorList>
    </citation>
    <scope>IDENTIFICATION</scope>
    <source>
        <strain evidence="2">NI907</strain>
    </source>
</reference>
<dbReference type="RefSeq" id="XP_030978001.1">
    <property type="nucleotide sequence ID" value="XM_031129976.1"/>
</dbReference>
<keyword evidence="1" id="KW-1185">Reference proteome</keyword>
<evidence type="ECO:0000313" key="2">
    <source>
        <dbReference type="RefSeq" id="XP_030978001.1"/>
    </source>
</evidence>